<dbReference type="GO" id="GO:0042558">
    <property type="term" value="P:pteridine-containing compound metabolic process"/>
    <property type="evidence" value="ECO:0007669"/>
    <property type="project" value="InterPro"/>
</dbReference>
<dbReference type="RefSeq" id="WP_266087057.1">
    <property type="nucleotide sequence ID" value="NZ_RKLV01000006.1"/>
</dbReference>
<sequence length="75" mass="8451">MGTKTVRLDEDVYERVRSRKRDDETFSEAIDRLTGGSSLLDLEGTLSDEEADEVREAIEESREADVEESKEIGEG</sequence>
<dbReference type="InterPro" id="IPR003847">
    <property type="entry name" value="Put_antitoxin"/>
</dbReference>
<comment type="caution">
    <text evidence="4">The sequence shown here is derived from an EMBL/GenBank/DDBJ whole genome shotgun (WGS) entry which is preliminary data.</text>
</comment>
<gene>
    <name evidence="4" type="ORF">EGH25_06935</name>
</gene>
<evidence type="ECO:0000256" key="1">
    <source>
        <dbReference type="ARBA" id="ARBA00022649"/>
    </source>
</evidence>
<feature type="region of interest" description="Disordered" evidence="2">
    <location>
        <begin position="39"/>
        <end position="75"/>
    </location>
</feature>
<dbReference type="Proteomes" id="UP001149411">
    <property type="component" value="Unassembled WGS sequence"/>
</dbReference>
<proteinExistence type="predicted"/>
<dbReference type="InterPro" id="IPR000489">
    <property type="entry name" value="Pterin-binding_dom"/>
</dbReference>
<accession>A0A9Q4C4V5</accession>
<evidence type="ECO:0000259" key="3">
    <source>
        <dbReference type="PROSITE" id="PS50972"/>
    </source>
</evidence>
<protein>
    <submittedName>
        <fullName evidence="4">Antitoxin VapB family protein</fullName>
    </submittedName>
</protein>
<name>A0A9Q4C4V5_9EURY</name>
<organism evidence="4 5">
    <name type="scientific">Halorutilus salinus</name>
    <dbReference type="NCBI Taxonomy" id="2487751"/>
    <lineage>
        <taxon>Archaea</taxon>
        <taxon>Methanobacteriati</taxon>
        <taxon>Methanobacteriota</taxon>
        <taxon>Stenosarchaea group</taxon>
        <taxon>Halobacteria</taxon>
        <taxon>Halorutilales</taxon>
        <taxon>Halorutilaceae</taxon>
        <taxon>Halorutilus</taxon>
    </lineage>
</organism>
<evidence type="ECO:0000313" key="5">
    <source>
        <dbReference type="Proteomes" id="UP001149411"/>
    </source>
</evidence>
<keyword evidence="5" id="KW-1185">Reference proteome</keyword>
<evidence type="ECO:0000313" key="4">
    <source>
        <dbReference type="EMBL" id="MCX2819085.1"/>
    </source>
</evidence>
<dbReference type="Pfam" id="PF02697">
    <property type="entry name" value="VAPB_antitox"/>
    <property type="match status" value="1"/>
</dbReference>
<reference evidence="4" key="1">
    <citation type="submission" date="2022-09" db="EMBL/GenBank/DDBJ databases">
        <title>Haloadaptaus new haloarchaeum isolated from saline soil.</title>
        <authorList>
            <person name="Duran-Viseras A."/>
            <person name="Sanchez-Porro C."/>
            <person name="Ventosa A."/>
        </authorList>
    </citation>
    <scope>NUCLEOTIDE SEQUENCE</scope>
    <source>
        <strain evidence="4">F3-133</strain>
    </source>
</reference>
<evidence type="ECO:0000256" key="2">
    <source>
        <dbReference type="SAM" id="MobiDB-lite"/>
    </source>
</evidence>
<dbReference type="EMBL" id="RKLV01000006">
    <property type="protein sequence ID" value="MCX2819085.1"/>
    <property type="molecule type" value="Genomic_DNA"/>
</dbReference>
<feature type="compositionally biased region" description="Basic and acidic residues" evidence="2">
    <location>
        <begin position="54"/>
        <end position="75"/>
    </location>
</feature>
<feature type="domain" description="Pterin-binding" evidence="3">
    <location>
        <begin position="1"/>
        <end position="75"/>
    </location>
</feature>
<keyword evidence="1" id="KW-1277">Toxin-antitoxin system</keyword>
<dbReference type="PROSITE" id="PS50972">
    <property type="entry name" value="PTERIN_BINDING"/>
    <property type="match status" value="1"/>
</dbReference>
<dbReference type="AlphaFoldDB" id="A0A9Q4C4V5"/>